<dbReference type="OrthoDB" id="10548143at2759"/>
<dbReference type="Proteomes" id="UP000728032">
    <property type="component" value="Unassembled WGS sequence"/>
</dbReference>
<evidence type="ECO:0000313" key="1">
    <source>
        <dbReference type="EMBL" id="CAD7651936.1"/>
    </source>
</evidence>
<sequence length="75" mass="8741">MWRSAERSPHLHHFRICPMREAIKLRNTSLSSSLSSSNDSYTSRIPVLSQSTLSLRSCHNIQNLRNVKQLWITYV</sequence>
<name>A0A7R9M475_9ACAR</name>
<proteinExistence type="predicted"/>
<reference evidence="1" key="1">
    <citation type="submission" date="2020-11" db="EMBL/GenBank/DDBJ databases">
        <authorList>
            <person name="Tran Van P."/>
        </authorList>
    </citation>
    <scope>NUCLEOTIDE SEQUENCE</scope>
</reference>
<dbReference type="EMBL" id="OC919819">
    <property type="protein sequence ID" value="CAD7651936.1"/>
    <property type="molecule type" value="Genomic_DNA"/>
</dbReference>
<protein>
    <submittedName>
        <fullName evidence="1">Uncharacterized protein</fullName>
    </submittedName>
</protein>
<accession>A0A7R9M475</accession>
<keyword evidence="2" id="KW-1185">Reference proteome</keyword>
<dbReference type="EMBL" id="CAJPVJ010004994">
    <property type="protein sequence ID" value="CAG2169120.1"/>
    <property type="molecule type" value="Genomic_DNA"/>
</dbReference>
<dbReference type="AlphaFoldDB" id="A0A7R9M475"/>
<evidence type="ECO:0000313" key="2">
    <source>
        <dbReference type="Proteomes" id="UP000728032"/>
    </source>
</evidence>
<gene>
    <name evidence="1" type="ORF">ONB1V03_LOCUS8604</name>
</gene>
<organism evidence="1">
    <name type="scientific">Oppiella nova</name>
    <dbReference type="NCBI Taxonomy" id="334625"/>
    <lineage>
        <taxon>Eukaryota</taxon>
        <taxon>Metazoa</taxon>
        <taxon>Ecdysozoa</taxon>
        <taxon>Arthropoda</taxon>
        <taxon>Chelicerata</taxon>
        <taxon>Arachnida</taxon>
        <taxon>Acari</taxon>
        <taxon>Acariformes</taxon>
        <taxon>Sarcoptiformes</taxon>
        <taxon>Oribatida</taxon>
        <taxon>Brachypylina</taxon>
        <taxon>Oppioidea</taxon>
        <taxon>Oppiidae</taxon>
        <taxon>Oppiella</taxon>
    </lineage>
</organism>